<comment type="caution">
    <text evidence="1">The sequence shown here is derived from an EMBL/GenBank/DDBJ whole genome shotgun (WGS) entry which is preliminary data.</text>
</comment>
<dbReference type="RefSeq" id="WP_036755751.1">
    <property type="nucleotide sequence ID" value="NZ_JAGSGC010000023.1"/>
</dbReference>
<reference evidence="1 2" key="1">
    <citation type="submission" date="2014-04" db="EMBL/GenBank/DDBJ databases">
        <title>Draft genome sequence of Photobacterium halotolerans S2753: a solonamide, ngercheumicin and holomycin producer.</title>
        <authorList>
            <person name="Machado H.R."/>
            <person name="Gram L."/>
        </authorList>
    </citation>
    <scope>NUCLEOTIDE SEQUENCE [LARGE SCALE GENOMIC DNA]</scope>
    <source>
        <strain evidence="1 2">S2753</strain>
    </source>
</reference>
<evidence type="ECO:0000313" key="1">
    <source>
        <dbReference type="EMBL" id="KDM90240.1"/>
    </source>
</evidence>
<organism evidence="1 2">
    <name type="scientific">Photobacterium galatheae</name>
    <dbReference type="NCBI Taxonomy" id="1654360"/>
    <lineage>
        <taxon>Bacteria</taxon>
        <taxon>Pseudomonadati</taxon>
        <taxon>Pseudomonadota</taxon>
        <taxon>Gammaproteobacteria</taxon>
        <taxon>Vibrionales</taxon>
        <taxon>Vibrionaceae</taxon>
        <taxon>Photobacterium</taxon>
    </lineage>
</organism>
<dbReference type="EMBL" id="JMIB01000036">
    <property type="protein sequence ID" value="KDM90240.1"/>
    <property type="molecule type" value="Genomic_DNA"/>
</dbReference>
<evidence type="ECO:0000313" key="2">
    <source>
        <dbReference type="Proteomes" id="UP000027192"/>
    </source>
</evidence>
<sequence length="250" mass="27763">MTQRKLTVHIPQENLSDLFHQQLNIVLVQSISVEGNSNNTYVAWSVTLPAENKVFTWEDCCELYVSPVPNDNGCVISAFSKIPCSPGLKYTSEYNGFSPQTETISSSEYGVSNRNSQAQLTFGLFQSVSVDGNSALTSPVNAVTVPRNLNTLFSEPENVYILLASNLVSGEIFYLPDLEVDLMSALALTYDECLAFCSQTSDFVALNASTYFTDERTHRVYSRATLLDFSQTNQIQVQYFSELGKFVVMS</sequence>
<dbReference type="Proteomes" id="UP000027192">
    <property type="component" value="Unassembled WGS sequence"/>
</dbReference>
<gene>
    <name evidence="1" type="ORF">EA58_18170</name>
</gene>
<name>A0A066RII8_9GAMM</name>
<keyword evidence="2" id="KW-1185">Reference proteome</keyword>
<dbReference type="OrthoDB" id="1348340at2"/>
<protein>
    <submittedName>
        <fullName evidence="1">Uncharacterized protein</fullName>
    </submittedName>
</protein>
<accession>A0A066RII8</accession>
<dbReference type="AlphaFoldDB" id="A0A066RII8"/>
<proteinExistence type="predicted"/>